<feature type="region of interest" description="Disordered" evidence="5">
    <location>
        <begin position="355"/>
        <end position="378"/>
    </location>
</feature>
<feature type="compositionally biased region" description="Basic and acidic residues" evidence="5">
    <location>
        <begin position="356"/>
        <end position="371"/>
    </location>
</feature>
<feature type="chain" id="PRO_5020787882" description="Receptor ligand binding region domain-containing protein" evidence="6">
    <location>
        <begin position="21"/>
        <end position="378"/>
    </location>
</feature>
<sequence length="378" mass="43398">MCLTAAFWALSVFLATVIDAQQAAVDSVPTFKPPQSRPTFKDAGNGSTAKRELEVERTVSYFGSFRCLISLFPEIAQNRRPDPDKERSGVEGNRLHALGGRDSDRHRRNPEGAPAGRFQLYLRSTLRRVQRTARRRLRRGTHSGASRRRDHRTHVLHAGHQRGHHRRVLQIPVYFWGLVTAHQLSDFNRFPTSTSMSADSSQLANAFVEFMGQYDFDRFAFLYTQSATEKCKYIGDDLKAVIENTSNSDITMTYSRKIENGTADNIQRVLKAAVLKARIFAICFDSDTDRRRFFLQVYDMKLDTEDYLYVMLDTRAYGFGQRLIRNITDSELKAVSEKKNFGGFIKRKWRNSSVLHRPERDSGRPDNDAMKAARRLSR</sequence>
<evidence type="ECO:0000256" key="2">
    <source>
        <dbReference type="ARBA" id="ARBA00022692"/>
    </source>
</evidence>
<evidence type="ECO:0000259" key="7">
    <source>
        <dbReference type="Pfam" id="PF01094"/>
    </source>
</evidence>
<comment type="caution">
    <text evidence="8">The sequence shown here is derived from an EMBL/GenBank/DDBJ whole genome shotgun (WGS) entry which is preliminary data.</text>
</comment>
<keyword evidence="9" id="KW-1185">Reference proteome</keyword>
<feature type="region of interest" description="Disordered" evidence="5">
    <location>
        <begin position="29"/>
        <end position="49"/>
    </location>
</feature>
<comment type="subcellular location">
    <subcellularLocation>
        <location evidence="1">Membrane</location>
    </subcellularLocation>
</comment>
<evidence type="ECO:0000256" key="4">
    <source>
        <dbReference type="ARBA" id="ARBA00023136"/>
    </source>
</evidence>
<accession>A0A4U5ME75</accession>
<feature type="domain" description="Receptor ligand binding region" evidence="7">
    <location>
        <begin position="169"/>
        <end position="332"/>
    </location>
</feature>
<organism evidence="8 9">
    <name type="scientific">Steinernema carpocapsae</name>
    <name type="common">Entomopathogenic nematode</name>
    <dbReference type="NCBI Taxonomy" id="34508"/>
    <lineage>
        <taxon>Eukaryota</taxon>
        <taxon>Metazoa</taxon>
        <taxon>Ecdysozoa</taxon>
        <taxon>Nematoda</taxon>
        <taxon>Chromadorea</taxon>
        <taxon>Rhabditida</taxon>
        <taxon>Tylenchina</taxon>
        <taxon>Panagrolaimomorpha</taxon>
        <taxon>Strongyloidoidea</taxon>
        <taxon>Steinernematidae</taxon>
        <taxon>Steinernema</taxon>
    </lineage>
</organism>
<dbReference type="InterPro" id="IPR001828">
    <property type="entry name" value="ANF_lig-bd_rcpt"/>
</dbReference>
<name>A0A4U5ME75_STECR</name>
<feature type="compositionally biased region" description="Basic and acidic residues" evidence="5">
    <location>
        <begin position="78"/>
        <end position="89"/>
    </location>
</feature>
<protein>
    <recommendedName>
        <fullName evidence="7">Receptor ligand binding region domain-containing protein</fullName>
    </recommendedName>
</protein>
<keyword evidence="2" id="KW-0812">Transmembrane</keyword>
<dbReference type="Pfam" id="PF01094">
    <property type="entry name" value="ANF_receptor"/>
    <property type="match status" value="1"/>
</dbReference>
<dbReference type="GO" id="GO:0016020">
    <property type="term" value="C:membrane"/>
    <property type="evidence" value="ECO:0007669"/>
    <property type="project" value="UniProtKB-SubCell"/>
</dbReference>
<evidence type="ECO:0000313" key="9">
    <source>
        <dbReference type="Proteomes" id="UP000298663"/>
    </source>
</evidence>
<dbReference type="OrthoDB" id="5867643at2759"/>
<evidence type="ECO:0000256" key="3">
    <source>
        <dbReference type="ARBA" id="ARBA00022989"/>
    </source>
</evidence>
<evidence type="ECO:0000313" key="8">
    <source>
        <dbReference type="EMBL" id="TKR67454.1"/>
    </source>
</evidence>
<evidence type="ECO:0000256" key="6">
    <source>
        <dbReference type="SAM" id="SignalP"/>
    </source>
</evidence>
<keyword evidence="6" id="KW-0732">Signal</keyword>
<gene>
    <name evidence="8" type="ORF">L596_023604</name>
</gene>
<dbReference type="Proteomes" id="UP000298663">
    <property type="component" value="Unassembled WGS sequence"/>
</dbReference>
<keyword evidence="4" id="KW-0472">Membrane</keyword>
<feature type="region of interest" description="Disordered" evidence="5">
    <location>
        <begin position="78"/>
        <end position="117"/>
    </location>
</feature>
<feature type="region of interest" description="Disordered" evidence="5">
    <location>
        <begin position="131"/>
        <end position="150"/>
    </location>
</feature>
<dbReference type="SUPFAM" id="SSF53822">
    <property type="entry name" value="Periplasmic binding protein-like I"/>
    <property type="match status" value="1"/>
</dbReference>
<proteinExistence type="predicted"/>
<feature type="signal peptide" evidence="6">
    <location>
        <begin position="1"/>
        <end position="20"/>
    </location>
</feature>
<dbReference type="EMBL" id="AZBU02000008">
    <property type="protein sequence ID" value="TKR67454.1"/>
    <property type="molecule type" value="Genomic_DNA"/>
</dbReference>
<evidence type="ECO:0000256" key="5">
    <source>
        <dbReference type="SAM" id="MobiDB-lite"/>
    </source>
</evidence>
<reference evidence="8 9" key="1">
    <citation type="journal article" date="2015" name="Genome Biol.">
        <title>Comparative genomics of Steinernema reveals deeply conserved gene regulatory networks.</title>
        <authorList>
            <person name="Dillman A.R."/>
            <person name="Macchietto M."/>
            <person name="Porter C.F."/>
            <person name="Rogers A."/>
            <person name="Williams B."/>
            <person name="Antoshechkin I."/>
            <person name="Lee M.M."/>
            <person name="Goodwin Z."/>
            <person name="Lu X."/>
            <person name="Lewis E.E."/>
            <person name="Goodrich-Blair H."/>
            <person name="Stock S.P."/>
            <person name="Adams B.J."/>
            <person name="Sternberg P.W."/>
            <person name="Mortazavi A."/>
        </authorList>
    </citation>
    <scope>NUCLEOTIDE SEQUENCE [LARGE SCALE GENOMIC DNA]</scope>
    <source>
        <strain evidence="8 9">ALL</strain>
    </source>
</reference>
<dbReference type="AlphaFoldDB" id="A0A4U5ME75"/>
<reference evidence="8 9" key="2">
    <citation type="journal article" date="2019" name="G3 (Bethesda)">
        <title>Hybrid Assembly of the Genome of the Entomopathogenic Nematode Steinernema carpocapsae Identifies the X-Chromosome.</title>
        <authorList>
            <person name="Serra L."/>
            <person name="Macchietto M."/>
            <person name="Macias-Munoz A."/>
            <person name="McGill C.J."/>
            <person name="Rodriguez I.M."/>
            <person name="Rodriguez B."/>
            <person name="Murad R."/>
            <person name="Mortazavi A."/>
        </authorList>
    </citation>
    <scope>NUCLEOTIDE SEQUENCE [LARGE SCALE GENOMIC DNA]</scope>
    <source>
        <strain evidence="8 9">ALL</strain>
    </source>
</reference>
<dbReference type="Gene3D" id="3.40.50.2300">
    <property type="match status" value="1"/>
</dbReference>
<evidence type="ECO:0000256" key="1">
    <source>
        <dbReference type="ARBA" id="ARBA00004370"/>
    </source>
</evidence>
<keyword evidence="3" id="KW-1133">Transmembrane helix</keyword>
<dbReference type="STRING" id="34508.A0A4U5ME75"/>
<dbReference type="InterPro" id="IPR028082">
    <property type="entry name" value="Peripla_BP_I"/>
</dbReference>